<dbReference type="RefSeq" id="WP_184265663.1">
    <property type="nucleotide sequence ID" value="NZ_JACIIX010000018.1"/>
</dbReference>
<evidence type="ECO:0000256" key="3">
    <source>
        <dbReference type="ARBA" id="ARBA00022448"/>
    </source>
</evidence>
<proteinExistence type="inferred from homology"/>
<evidence type="ECO:0000256" key="4">
    <source>
        <dbReference type="ARBA" id="ARBA00022475"/>
    </source>
</evidence>
<dbReference type="PANTHER" id="PTHR42929:SF3">
    <property type="entry name" value="PUTRESCINE TRANSPORT SYSTEM PERMEASE PROTEIN POTH"/>
    <property type="match status" value="1"/>
</dbReference>
<dbReference type="EMBL" id="JACIIX010000018">
    <property type="protein sequence ID" value="MBB6212175.1"/>
    <property type="molecule type" value="Genomic_DNA"/>
</dbReference>
<feature type="domain" description="ABC transmembrane type-1" evidence="10">
    <location>
        <begin position="113"/>
        <end position="319"/>
    </location>
</feature>
<accession>A0A7X0DNN7</accession>
<dbReference type="GO" id="GO:0005886">
    <property type="term" value="C:plasma membrane"/>
    <property type="evidence" value="ECO:0007669"/>
    <property type="project" value="UniProtKB-SubCell"/>
</dbReference>
<dbReference type="InterPro" id="IPR035906">
    <property type="entry name" value="MetI-like_sf"/>
</dbReference>
<gene>
    <name evidence="11" type="ORF">FHS48_003624</name>
</gene>
<dbReference type="PANTHER" id="PTHR42929">
    <property type="entry name" value="INNER MEMBRANE ABC TRANSPORTER PERMEASE PROTEIN YDCU-RELATED-RELATED"/>
    <property type="match status" value="1"/>
</dbReference>
<protein>
    <submittedName>
        <fullName evidence="11">Putrescine transport system permease protein</fullName>
    </submittedName>
</protein>
<dbReference type="PROSITE" id="PS50928">
    <property type="entry name" value="ABC_TM1"/>
    <property type="match status" value="1"/>
</dbReference>
<feature type="transmembrane region" description="Helical" evidence="8">
    <location>
        <begin position="298"/>
        <end position="319"/>
    </location>
</feature>
<keyword evidence="4" id="KW-1003">Cell membrane</keyword>
<evidence type="ECO:0000256" key="6">
    <source>
        <dbReference type="ARBA" id="ARBA00022989"/>
    </source>
</evidence>
<evidence type="ECO:0000256" key="9">
    <source>
        <dbReference type="SAM" id="MobiDB-lite"/>
    </source>
</evidence>
<dbReference type="InterPro" id="IPR000515">
    <property type="entry name" value="MetI-like"/>
</dbReference>
<evidence type="ECO:0000256" key="7">
    <source>
        <dbReference type="ARBA" id="ARBA00023136"/>
    </source>
</evidence>
<dbReference type="SUPFAM" id="SSF161098">
    <property type="entry name" value="MetI-like"/>
    <property type="match status" value="1"/>
</dbReference>
<dbReference type="Gene3D" id="1.10.3720.10">
    <property type="entry name" value="MetI-like"/>
    <property type="match status" value="1"/>
</dbReference>
<keyword evidence="6 8" id="KW-1133">Transmembrane helix</keyword>
<feature type="transmembrane region" description="Helical" evidence="8">
    <location>
        <begin position="148"/>
        <end position="169"/>
    </location>
</feature>
<keyword evidence="3 8" id="KW-0813">Transport</keyword>
<evidence type="ECO:0000256" key="1">
    <source>
        <dbReference type="ARBA" id="ARBA00004651"/>
    </source>
</evidence>
<comment type="subcellular location">
    <subcellularLocation>
        <location evidence="1 8">Cell membrane</location>
        <topology evidence="1 8">Multi-pass membrane protein</topology>
    </subcellularLocation>
</comment>
<comment type="caution">
    <text evidence="11">The sequence shown here is derived from an EMBL/GenBank/DDBJ whole genome shotgun (WGS) entry which is preliminary data.</text>
</comment>
<keyword evidence="7 8" id="KW-0472">Membrane</keyword>
<feature type="transmembrane region" description="Helical" evidence="8">
    <location>
        <begin position="39"/>
        <end position="59"/>
    </location>
</feature>
<dbReference type="CDD" id="cd06261">
    <property type="entry name" value="TM_PBP2"/>
    <property type="match status" value="1"/>
</dbReference>
<feature type="transmembrane region" description="Helical" evidence="8">
    <location>
        <begin position="256"/>
        <end position="278"/>
    </location>
</feature>
<evidence type="ECO:0000256" key="2">
    <source>
        <dbReference type="ARBA" id="ARBA00007069"/>
    </source>
</evidence>
<dbReference type="Pfam" id="PF00528">
    <property type="entry name" value="BPD_transp_1"/>
    <property type="match status" value="1"/>
</dbReference>
<keyword evidence="5 8" id="KW-0812">Transmembrane</keyword>
<reference evidence="11 12" key="1">
    <citation type="submission" date="2020-08" db="EMBL/GenBank/DDBJ databases">
        <title>Genomic Encyclopedia of Type Strains, Phase IV (KMG-IV): sequencing the most valuable type-strain genomes for metagenomic binning, comparative biology and taxonomic classification.</title>
        <authorList>
            <person name="Goeker M."/>
        </authorList>
    </citation>
    <scope>NUCLEOTIDE SEQUENCE [LARGE SCALE GENOMIC DNA]</scope>
    <source>
        <strain evidence="11 12">DSM 11590</strain>
    </source>
</reference>
<sequence length="330" mass="35997">MSGGDQTAAQAVPDPGVASRPRTGSVLTRLKHRLPLPRGLGQGMVSGIPLGWLLVFFLLPFGVVLKISLADTAIAMPPYTALLDWDGEAVATLQLNFGKYLFLLEDTLYLSAYAGSLKVAAVSTLFCLLIGYPMALFIARQPAERRPLWLALVILPFWTSLLLRVYAWIGLLQHNGVINNILINLGIIDQPLVMMQTDFAVYLGVVYTYLPFMVLPLYATLEKLDETLLEAAADLGSAPWKAFLTVTLPLSRPGMVAGSMLVFIPAVGEFVIPALMGGPDTLMIGRVLWDEFFNNRDWPMASAVAVVMMVVLVIPVMLLRNGQNKTAEHG</sequence>
<dbReference type="GO" id="GO:0055085">
    <property type="term" value="P:transmembrane transport"/>
    <property type="evidence" value="ECO:0007669"/>
    <property type="project" value="InterPro"/>
</dbReference>
<feature type="transmembrane region" description="Helical" evidence="8">
    <location>
        <begin position="199"/>
        <end position="219"/>
    </location>
</feature>
<evidence type="ECO:0000256" key="5">
    <source>
        <dbReference type="ARBA" id="ARBA00022692"/>
    </source>
</evidence>
<evidence type="ECO:0000259" key="10">
    <source>
        <dbReference type="PROSITE" id="PS50928"/>
    </source>
</evidence>
<dbReference type="Proteomes" id="UP000544872">
    <property type="component" value="Unassembled WGS sequence"/>
</dbReference>
<evidence type="ECO:0000313" key="12">
    <source>
        <dbReference type="Proteomes" id="UP000544872"/>
    </source>
</evidence>
<keyword evidence="12" id="KW-1185">Reference proteome</keyword>
<organism evidence="11 12">
    <name type="scientific">Novispirillum itersonii</name>
    <name type="common">Aquaspirillum itersonii</name>
    <dbReference type="NCBI Taxonomy" id="189"/>
    <lineage>
        <taxon>Bacteria</taxon>
        <taxon>Pseudomonadati</taxon>
        <taxon>Pseudomonadota</taxon>
        <taxon>Alphaproteobacteria</taxon>
        <taxon>Rhodospirillales</taxon>
        <taxon>Novispirillaceae</taxon>
        <taxon>Novispirillum</taxon>
    </lineage>
</organism>
<dbReference type="AlphaFoldDB" id="A0A7X0DNN7"/>
<evidence type="ECO:0000256" key="8">
    <source>
        <dbReference type="RuleBase" id="RU363032"/>
    </source>
</evidence>
<comment type="similarity">
    <text evidence="2">Belongs to the binding-protein-dependent transport system permease family. CysTW subfamily.</text>
</comment>
<name>A0A7X0DNN7_NOVIT</name>
<evidence type="ECO:0000313" key="11">
    <source>
        <dbReference type="EMBL" id="MBB6212175.1"/>
    </source>
</evidence>
<feature type="transmembrane region" description="Helical" evidence="8">
    <location>
        <begin position="119"/>
        <end position="139"/>
    </location>
</feature>
<feature type="region of interest" description="Disordered" evidence="9">
    <location>
        <begin position="1"/>
        <end position="22"/>
    </location>
</feature>